<evidence type="ECO:0000313" key="2">
    <source>
        <dbReference type="EMBL" id="JAT08283.1"/>
    </source>
</evidence>
<feature type="region of interest" description="Disordered" evidence="1">
    <location>
        <begin position="1"/>
        <end position="21"/>
    </location>
</feature>
<protein>
    <submittedName>
        <fullName evidence="2">Uncharacterized protein</fullName>
    </submittedName>
</protein>
<gene>
    <name evidence="2" type="ORF">g.13780</name>
</gene>
<reference evidence="2" key="1">
    <citation type="submission" date="2015-11" db="EMBL/GenBank/DDBJ databases">
        <title>De novo transcriptome assembly of four potential Pierce s Disease insect vectors from Arizona vineyards.</title>
        <authorList>
            <person name="Tassone E.E."/>
        </authorList>
    </citation>
    <scope>NUCLEOTIDE SEQUENCE</scope>
</reference>
<name>A0A1B6KA16_9HEMI</name>
<proteinExistence type="predicted"/>
<feature type="non-terminal residue" evidence="2">
    <location>
        <position position="1"/>
    </location>
</feature>
<dbReference type="AlphaFoldDB" id="A0A1B6KA16"/>
<dbReference type="EMBL" id="GEBQ01031694">
    <property type="protein sequence ID" value="JAT08283.1"/>
    <property type="molecule type" value="Transcribed_RNA"/>
</dbReference>
<sequence>VNREGDGANNPLGQNMLRSDSTQELDHTFSESLGNRSHTESGLQGKRVVCSKCHQVVHKTSQRLHSKYYCEKVHDESEWELLDRLAFCKKCNKTQHPEAIEFHVRYLCKKKPIIVQCFYCTRLFQDYKGL</sequence>
<accession>A0A1B6KA16</accession>
<evidence type="ECO:0000256" key="1">
    <source>
        <dbReference type="SAM" id="MobiDB-lite"/>
    </source>
</evidence>
<organism evidence="2">
    <name type="scientific">Graphocephala atropunctata</name>
    <dbReference type="NCBI Taxonomy" id="36148"/>
    <lineage>
        <taxon>Eukaryota</taxon>
        <taxon>Metazoa</taxon>
        <taxon>Ecdysozoa</taxon>
        <taxon>Arthropoda</taxon>
        <taxon>Hexapoda</taxon>
        <taxon>Insecta</taxon>
        <taxon>Pterygota</taxon>
        <taxon>Neoptera</taxon>
        <taxon>Paraneoptera</taxon>
        <taxon>Hemiptera</taxon>
        <taxon>Auchenorrhyncha</taxon>
        <taxon>Membracoidea</taxon>
        <taxon>Cicadellidae</taxon>
        <taxon>Cicadellinae</taxon>
        <taxon>Cicadellini</taxon>
        <taxon>Graphocephala</taxon>
    </lineage>
</organism>
<feature type="compositionally biased region" description="Polar residues" evidence="1">
    <location>
        <begin position="11"/>
        <end position="21"/>
    </location>
</feature>
<feature type="non-terminal residue" evidence="2">
    <location>
        <position position="130"/>
    </location>
</feature>